<gene>
    <name evidence="2" type="ORF">QBA35_35095</name>
</gene>
<dbReference type="EC" id="1.1.1.1" evidence="2"/>
<organism evidence="2 3">
    <name type="scientific">Streptomyces bottropensis</name>
    <dbReference type="NCBI Taxonomy" id="42235"/>
    <lineage>
        <taxon>Bacteria</taxon>
        <taxon>Bacillati</taxon>
        <taxon>Actinomycetota</taxon>
        <taxon>Actinomycetes</taxon>
        <taxon>Kitasatosporales</taxon>
        <taxon>Streptomycetaceae</taxon>
        <taxon>Streptomyces</taxon>
    </lineage>
</organism>
<reference evidence="2" key="1">
    <citation type="submission" date="2023-04" db="EMBL/GenBank/DDBJ databases">
        <title>Genomic diversity of scab-causing Streptomyces spp. in the province of Quebec, Canada.</title>
        <authorList>
            <person name="Biessy A."/>
            <person name="Cadieux M."/>
            <person name="Ciotola M."/>
            <person name="Filion M."/>
        </authorList>
    </citation>
    <scope>NUCLEOTIDE SEQUENCE</scope>
    <source>
        <strain evidence="2">B21-115</strain>
    </source>
</reference>
<sequence>MVGGSGDRPFPQRTRRGPACCPAAWSTTPVIAADPGDLGARTDALRGAWLCGACLGSTTMSPHHKLCHVLGGTSDLPHAAVHNVLLPYVTAFDLPTAPAAEQARRRALATDDVPKHLARASAELGAPRSLAELGFEKGDLGAVFAQTGPSEPLPELPASLRASARPALDWVLQDGSEMAAGWADGADADQWRKEVRRILEALDTRTA</sequence>
<evidence type="ECO:0000313" key="3">
    <source>
        <dbReference type="Proteomes" id="UP001310290"/>
    </source>
</evidence>
<evidence type="ECO:0000313" key="2">
    <source>
        <dbReference type="EMBL" id="MEH0638461.1"/>
    </source>
</evidence>
<dbReference type="Pfam" id="PF25137">
    <property type="entry name" value="ADH_Fe_C"/>
    <property type="match status" value="1"/>
</dbReference>
<dbReference type="EMBL" id="JARULZ010000002">
    <property type="protein sequence ID" value="MEH0638461.1"/>
    <property type="molecule type" value="Genomic_DNA"/>
</dbReference>
<dbReference type="PANTHER" id="PTHR11496">
    <property type="entry name" value="ALCOHOL DEHYDROGENASE"/>
    <property type="match status" value="1"/>
</dbReference>
<dbReference type="RefSeq" id="WP_334661114.1">
    <property type="nucleotide sequence ID" value="NZ_JARULZ010000002.1"/>
</dbReference>
<dbReference type="SUPFAM" id="SSF56796">
    <property type="entry name" value="Dehydroquinate synthase-like"/>
    <property type="match status" value="1"/>
</dbReference>
<dbReference type="Gene3D" id="1.20.1090.10">
    <property type="entry name" value="Dehydroquinate synthase-like - alpha domain"/>
    <property type="match status" value="1"/>
</dbReference>
<dbReference type="Proteomes" id="UP001310290">
    <property type="component" value="Unassembled WGS sequence"/>
</dbReference>
<feature type="domain" description="Fe-containing alcohol dehydrogenase-like C-terminal" evidence="1">
    <location>
        <begin position="29"/>
        <end position="142"/>
    </location>
</feature>
<keyword evidence="3" id="KW-1185">Reference proteome</keyword>
<proteinExistence type="predicted"/>
<keyword evidence="2" id="KW-0560">Oxidoreductase</keyword>
<dbReference type="GO" id="GO:0004022">
    <property type="term" value="F:alcohol dehydrogenase (NAD+) activity"/>
    <property type="evidence" value="ECO:0007669"/>
    <property type="project" value="UniProtKB-EC"/>
</dbReference>
<dbReference type="InterPro" id="IPR056798">
    <property type="entry name" value="ADH_Fe_C"/>
</dbReference>
<name>A0ABU8AXM4_9ACTN</name>
<accession>A0ABU8AXM4</accession>
<evidence type="ECO:0000259" key="1">
    <source>
        <dbReference type="Pfam" id="PF25137"/>
    </source>
</evidence>
<dbReference type="InterPro" id="IPR039697">
    <property type="entry name" value="Alcohol_dehydrogenase_Fe"/>
</dbReference>
<dbReference type="PANTHER" id="PTHR11496:SF102">
    <property type="entry name" value="ALCOHOL DEHYDROGENASE 4"/>
    <property type="match status" value="1"/>
</dbReference>
<comment type="caution">
    <text evidence="2">The sequence shown here is derived from an EMBL/GenBank/DDBJ whole genome shotgun (WGS) entry which is preliminary data.</text>
</comment>
<protein>
    <submittedName>
        <fullName evidence="2">Iron-containing alcohol dehydrogenase</fullName>
        <ecNumber evidence="2">1.1.1.1</ecNumber>
    </submittedName>
</protein>